<dbReference type="InterPro" id="IPR036397">
    <property type="entry name" value="RNaseH_sf"/>
</dbReference>
<dbReference type="SUPFAM" id="SSF53098">
    <property type="entry name" value="Ribonuclease H-like"/>
    <property type="match status" value="1"/>
</dbReference>
<gene>
    <name evidence="2" type="ORF">PR048_001786</name>
</gene>
<organism evidence="2 3">
    <name type="scientific">Dryococelus australis</name>
    <dbReference type="NCBI Taxonomy" id="614101"/>
    <lineage>
        <taxon>Eukaryota</taxon>
        <taxon>Metazoa</taxon>
        <taxon>Ecdysozoa</taxon>
        <taxon>Arthropoda</taxon>
        <taxon>Hexapoda</taxon>
        <taxon>Insecta</taxon>
        <taxon>Pterygota</taxon>
        <taxon>Neoptera</taxon>
        <taxon>Polyneoptera</taxon>
        <taxon>Phasmatodea</taxon>
        <taxon>Verophasmatodea</taxon>
        <taxon>Anareolatae</taxon>
        <taxon>Phasmatidae</taxon>
        <taxon>Eurycanthinae</taxon>
        <taxon>Dryococelus</taxon>
    </lineage>
</organism>
<dbReference type="PROSITE" id="PS50994">
    <property type="entry name" value="INTEGRASE"/>
    <property type="match status" value="1"/>
</dbReference>
<dbReference type="InterPro" id="IPR012337">
    <property type="entry name" value="RNaseH-like_sf"/>
</dbReference>
<evidence type="ECO:0000313" key="3">
    <source>
        <dbReference type="Proteomes" id="UP001159363"/>
    </source>
</evidence>
<dbReference type="PANTHER" id="PTHR37984:SF8">
    <property type="entry name" value="CCHC-TYPE DOMAIN-CONTAINING PROTEIN"/>
    <property type="match status" value="1"/>
</dbReference>
<dbReference type="Gene3D" id="3.30.420.10">
    <property type="entry name" value="Ribonuclease H-like superfamily/Ribonuclease H"/>
    <property type="match status" value="1"/>
</dbReference>
<dbReference type="Proteomes" id="UP001159363">
    <property type="component" value="Chromosome 1"/>
</dbReference>
<accession>A0ABQ9IIF6</accession>
<evidence type="ECO:0000313" key="2">
    <source>
        <dbReference type="EMBL" id="KAJ8896442.1"/>
    </source>
</evidence>
<dbReference type="InterPro" id="IPR050951">
    <property type="entry name" value="Retrovirus_Pol_polyprotein"/>
</dbReference>
<dbReference type="PANTHER" id="PTHR37984">
    <property type="entry name" value="PROTEIN CBG26694"/>
    <property type="match status" value="1"/>
</dbReference>
<name>A0ABQ9IIF6_9NEOP</name>
<evidence type="ECO:0000259" key="1">
    <source>
        <dbReference type="PROSITE" id="PS50994"/>
    </source>
</evidence>
<feature type="domain" description="Integrase catalytic" evidence="1">
    <location>
        <begin position="69"/>
        <end position="184"/>
    </location>
</feature>
<sequence>MLRKAQANHQGLEASLRNPCMKDNVERKVSCCTICQEFFAGQPHMKMQTHEVPDYNKQYLILTDSAAIIVMKVQVAQHGILAMLITDNATCFTSAEFQAFYRTWHFQHSNSSPYRPRGNGKAEVCVKIANNIMKECLQTKSGPWLALLEWRNITMSGLRTSTVQRLISRRTRTQIPTSTGFLKPRVS</sequence>
<reference evidence="2 3" key="1">
    <citation type="submission" date="2023-02" db="EMBL/GenBank/DDBJ databases">
        <title>LHISI_Scaffold_Assembly.</title>
        <authorList>
            <person name="Stuart O.P."/>
            <person name="Cleave R."/>
            <person name="Magrath M.J.L."/>
            <person name="Mikheyev A.S."/>
        </authorList>
    </citation>
    <scope>NUCLEOTIDE SEQUENCE [LARGE SCALE GENOMIC DNA]</scope>
    <source>
        <strain evidence="2">Daus_M_001</strain>
        <tissue evidence="2">Leg muscle</tissue>
    </source>
</reference>
<dbReference type="EMBL" id="JARBHB010000001">
    <property type="protein sequence ID" value="KAJ8896442.1"/>
    <property type="molecule type" value="Genomic_DNA"/>
</dbReference>
<comment type="caution">
    <text evidence="2">The sequence shown here is derived from an EMBL/GenBank/DDBJ whole genome shotgun (WGS) entry which is preliminary data.</text>
</comment>
<keyword evidence="3" id="KW-1185">Reference proteome</keyword>
<dbReference type="InterPro" id="IPR001584">
    <property type="entry name" value="Integrase_cat-core"/>
</dbReference>
<protein>
    <recommendedName>
        <fullName evidence="1">Integrase catalytic domain-containing protein</fullName>
    </recommendedName>
</protein>
<proteinExistence type="predicted"/>